<dbReference type="InterPro" id="IPR059050">
    <property type="entry name" value="Rv3660c_N"/>
</dbReference>
<dbReference type="EMBL" id="WRPP01000003">
    <property type="protein sequence ID" value="MVU79501.1"/>
    <property type="molecule type" value="Genomic_DNA"/>
</dbReference>
<dbReference type="GO" id="GO:0016887">
    <property type="term" value="F:ATP hydrolysis activity"/>
    <property type="evidence" value="ECO:0007669"/>
    <property type="project" value="TreeGrafter"/>
</dbReference>
<organism evidence="2 3">
    <name type="scientific">Nocardia terrae</name>
    <dbReference type="NCBI Taxonomy" id="2675851"/>
    <lineage>
        <taxon>Bacteria</taxon>
        <taxon>Bacillati</taxon>
        <taxon>Actinomycetota</taxon>
        <taxon>Actinomycetes</taxon>
        <taxon>Mycobacteriales</taxon>
        <taxon>Nocardiaceae</taxon>
        <taxon>Nocardia</taxon>
    </lineage>
</organism>
<name>A0A7K1UZ07_9NOCA</name>
<dbReference type="InterPro" id="IPR022521">
    <property type="entry name" value="Rv3660c"/>
</dbReference>
<evidence type="ECO:0000313" key="2">
    <source>
        <dbReference type="EMBL" id="MVU79501.1"/>
    </source>
</evidence>
<dbReference type="GO" id="GO:0005524">
    <property type="term" value="F:ATP binding"/>
    <property type="evidence" value="ECO:0007669"/>
    <property type="project" value="TreeGrafter"/>
</dbReference>
<dbReference type="InterPro" id="IPR027417">
    <property type="entry name" value="P-loop_NTPase"/>
</dbReference>
<dbReference type="SUPFAM" id="SSF52540">
    <property type="entry name" value="P-loop containing nucleoside triphosphate hydrolases"/>
    <property type="match status" value="1"/>
</dbReference>
<proteinExistence type="predicted"/>
<keyword evidence="3" id="KW-1185">Reference proteome</keyword>
<dbReference type="GO" id="GO:0005829">
    <property type="term" value="C:cytosol"/>
    <property type="evidence" value="ECO:0007669"/>
    <property type="project" value="TreeGrafter"/>
</dbReference>
<sequence length="438" mass="43993">MNSDAATPPALSLVADPRLREEIRRIAAAADRPLDERVPPPGRPAWTAASVIIVDTAAALSCASAGYPRRAGILLVTLGEPSLLDWQTATAVGAEPVLELPAGADSLIAAFAAHDGRRPGDGAVLAVAGAGAGAGASVLAAAVGLTAASRFRDRTLLVDCAPYGGGLDLLLGLESVPGLRWPDLTIEHGRIAAPALHAALPAVSGLAVLACGRAVTATELGSTGPAAVEPVGPSTDPGSCESVDCLIERGAPASAFESGGTATALAPAAVRAVIEGGRAAGDLVVVDLSSDHGPYTEQVLDIADLVVLVAQARLRSIAAAKSAAAYLRARNPNVCSVVRGPAPGGLAPSDIAQSLEVPLLTAVPSQPGLTERLERGGLTVRRRGPLRTAAETCLTALFSEGARHAGASVGPGPSWWRIARSRSESCTPAVPQSAGARS</sequence>
<dbReference type="AlphaFoldDB" id="A0A7K1UZ07"/>
<dbReference type="GO" id="GO:0051782">
    <property type="term" value="P:negative regulation of cell division"/>
    <property type="evidence" value="ECO:0007669"/>
    <property type="project" value="TreeGrafter"/>
</dbReference>
<dbReference type="Pfam" id="PF26563">
    <property type="entry name" value="Rv3660c_N"/>
    <property type="match status" value="1"/>
</dbReference>
<dbReference type="PANTHER" id="PTHR43384">
    <property type="entry name" value="SEPTUM SITE-DETERMINING PROTEIN MIND HOMOLOG, CHLOROPLASTIC-RELATED"/>
    <property type="match status" value="1"/>
</dbReference>
<reference evidence="2 3" key="1">
    <citation type="submission" date="2019-12" db="EMBL/GenBank/DDBJ databases">
        <title>Nocardia sp. nov. ET3-3 isolated from soil.</title>
        <authorList>
            <person name="Kanchanasin P."/>
            <person name="Tanasupawat S."/>
            <person name="Yuki M."/>
            <person name="Kudo T."/>
        </authorList>
    </citation>
    <scope>NUCLEOTIDE SEQUENCE [LARGE SCALE GENOMIC DNA]</scope>
    <source>
        <strain evidence="2 3">ET3-3</strain>
    </source>
</reference>
<evidence type="ECO:0000259" key="1">
    <source>
        <dbReference type="Pfam" id="PF26563"/>
    </source>
</evidence>
<dbReference type="Gene3D" id="3.40.50.300">
    <property type="entry name" value="P-loop containing nucleotide triphosphate hydrolases"/>
    <property type="match status" value="1"/>
</dbReference>
<dbReference type="RefSeq" id="WP_157389027.1">
    <property type="nucleotide sequence ID" value="NZ_WRPP01000003.1"/>
</dbReference>
<dbReference type="GO" id="GO:0009898">
    <property type="term" value="C:cytoplasmic side of plasma membrane"/>
    <property type="evidence" value="ECO:0007669"/>
    <property type="project" value="TreeGrafter"/>
</dbReference>
<gene>
    <name evidence="2" type="ORF">GPX89_19915</name>
</gene>
<dbReference type="PANTHER" id="PTHR43384:SF11">
    <property type="entry name" value="SEPTUM SITE DETERMINING PROTEIN"/>
    <property type="match status" value="1"/>
</dbReference>
<accession>A0A7K1UZ07</accession>
<dbReference type="InterPro" id="IPR050625">
    <property type="entry name" value="ParA/MinD_ATPase"/>
</dbReference>
<evidence type="ECO:0000313" key="3">
    <source>
        <dbReference type="Proteomes" id="UP000466794"/>
    </source>
</evidence>
<feature type="domain" description="Rv3660c-like CheY-like N-terminal" evidence="1">
    <location>
        <begin position="14"/>
        <end position="118"/>
    </location>
</feature>
<dbReference type="Proteomes" id="UP000466794">
    <property type="component" value="Unassembled WGS sequence"/>
</dbReference>
<protein>
    <recommendedName>
        <fullName evidence="1">Rv3660c-like CheY-like N-terminal domain-containing protein</fullName>
    </recommendedName>
</protein>
<dbReference type="NCBIfam" id="TIGR03815">
    <property type="entry name" value="CpaE_hom_Actino"/>
    <property type="match status" value="1"/>
</dbReference>
<comment type="caution">
    <text evidence="2">The sequence shown here is derived from an EMBL/GenBank/DDBJ whole genome shotgun (WGS) entry which is preliminary data.</text>
</comment>